<gene>
    <name evidence="1" type="ORF">TSUD_241210</name>
</gene>
<name>A0A2Z6NHF1_TRISU</name>
<sequence>MCVVQLARDALLQWQGQGAHNNHSDFDHNTVDDRVQWLPPDDEDVKCNDNATIFNNKK</sequence>
<dbReference type="Proteomes" id="UP000242715">
    <property type="component" value="Unassembled WGS sequence"/>
</dbReference>
<keyword evidence="2" id="KW-1185">Reference proteome</keyword>
<accession>A0A2Z6NHF1</accession>
<protein>
    <submittedName>
        <fullName evidence="1">Uncharacterized protein</fullName>
    </submittedName>
</protein>
<proteinExistence type="predicted"/>
<organism evidence="1 2">
    <name type="scientific">Trifolium subterraneum</name>
    <name type="common">Subterranean clover</name>
    <dbReference type="NCBI Taxonomy" id="3900"/>
    <lineage>
        <taxon>Eukaryota</taxon>
        <taxon>Viridiplantae</taxon>
        <taxon>Streptophyta</taxon>
        <taxon>Embryophyta</taxon>
        <taxon>Tracheophyta</taxon>
        <taxon>Spermatophyta</taxon>
        <taxon>Magnoliopsida</taxon>
        <taxon>eudicotyledons</taxon>
        <taxon>Gunneridae</taxon>
        <taxon>Pentapetalae</taxon>
        <taxon>rosids</taxon>
        <taxon>fabids</taxon>
        <taxon>Fabales</taxon>
        <taxon>Fabaceae</taxon>
        <taxon>Papilionoideae</taxon>
        <taxon>50 kb inversion clade</taxon>
        <taxon>NPAAA clade</taxon>
        <taxon>Hologalegina</taxon>
        <taxon>IRL clade</taxon>
        <taxon>Trifolieae</taxon>
        <taxon>Trifolium</taxon>
    </lineage>
</organism>
<evidence type="ECO:0000313" key="2">
    <source>
        <dbReference type="Proteomes" id="UP000242715"/>
    </source>
</evidence>
<evidence type="ECO:0000313" key="1">
    <source>
        <dbReference type="EMBL" id="GAU43231.1"/>
    </source>
</evidence>
<reference evidence="2" key="1">
    <citation type="journal article" date="2017" name="Front. Plant Sci.">
        <title>Climate Clever Clovers: New Paradigm to Reduce the Environmental Footprint of Ruminants by Breeding Low Methanogenic Forages Utilizing Haplotype Variation.</title>
        <authorList>
            <person name="Kaur P."/>
            <person name="Appels R."/>
            <person name="Bayer P.E."/>
            <person name="Keeble-Gagnere G."/>
            <person name="Wang J."/>
            <person name="Hirakawa H."/>
            <person name="Shirasawa K."/>
            <person name="Vercoe P."/>
            <person name="Stefanova K."/>
            <person name="Durmic Z."/>
            <person name="Nichols P."/>
            <person name="Revell C."/>
            <person name="Isobe S.N."/>
            <person name="Edwards D."/>
            <person name="Erskine W."/>
        </authorList>
    </citation>
    <scope>NUCLEOTIDE SEQUENCE [LARGE SCALE GENOMIC DNA]</scope>
    <source>
        <strain evidence="2">cv. Daliak</strain>
    </source>
</reference>
<dbReference type="AlphaFoldDB" id="A0A2Z6NHF1"/>
<dbReference type="EMBL" id="DF973962">
    <property type="protein sequence ID" value="GAU43231.1"/>
    <property type="molecule type" value="Genomic_DNA"/>
</dbReference>